<evidence type="ECO:0000256" key="3">
    <source>
        <dbReference type="ARBA" id="ARBA00022630"/>
    </source>
</evidence>
<keyword evidence="4 9" id="KW-0274">FAD</keyword>
<dbReference type="InterPro" id="IPR004099">
    <property type="entry name" value="Pyr_nucl-diS_OxRdtase_dimer"/>
</dbReference>
<evidence type="ECO:0000256" key="8">
    <source>
        <dbReference type="PIRSR" id="PIRSR000350-2"/>
    </source>
</evidence>
<comment type="cofactor">
    <cofactor evidence="9">
        <name>FAD</name>
        <dbReference type="ChEBI" id="CHEBI:57692"/>
    </cofactor>
    <text evidence="9">Binds 1 FAD per subunit.</text>
</comment>
<dbReference type="InterPro" id="IPR016156">
    <property type="entry name" value="FAD/NAD-linked_Rdtase_dimer_sf"/>
</dbReference>
<feature type="disulfide bond" description="Redox-active" evidence="10">
    <location>
        <begin position="44"/>
        <end position="49"/>
    </location>
</feature>
<evidence type="ECO:0000256" key="1">
    <source>
        <dbReference type="ARBA" id="ARBA00007532"/>
    </source>
</evidence>
<dbReference type="InterPro" id="IPR023753">
    <property type="entry name" value="FAD/NAD-binding_dom"/>
</dbReference>
<evidence type="ECO:0000313" key="15">
    <source>
        <dbReference type="Proteomes" id="UP000297890"/>
    </source>
</evidence>
<dbReference type="GO" id="GO:0050660">
    <property type="term" value="F:flavin adenine dinucleotide binding"/>
    <property type="evidence" value="ECO:0007669"/>
    <property type="project" value="InterPro"/>
</dbReference>
<dbReference type="InterPro" id="IPR012999">
    <property type="entry name" value="Pyr_OxRdtase_I_AS"/>
</dbReference>
<comment type="subunit">
    <text evidence="2">Homodimer.</text>
</comment>
<dbReference type="PRINTS" id="PR00368">
    <property type="entry name" value="FADPNR"/>
</dbReference>
<gene>
    <name evidence="14" type="primary">gorA</name>
    <name evidence="14" type="ORF">E4680_00250</name>
</gene>
<dbReference type="RefSeq" id="WP_135280374.1">
    <property type="nucleotide sequence ID" value="NZ_SRIO01000001.1"/>
</dbReference>
<accession>A0A4Z0FDB0</accession>
<evidence type="ECO:0000256" key="7">
    <source>
        <dbReference type="ARBA" id="ARBA00023284"/>
    </source>
</evidence>
<comment type="caution">
    <text evidence="14">The sequence shown here is derived from an EMBL/GenBank/DDBJ whole genome shotgun (WGS) entry which is preliminary data.</text>
</comment>
<keyword evidence="5 11" id="KW-0560">Oxidoreductase</keyword>
<feature type="binding site" evidence="9">
    <location>
        <position position="305"/>
    </location>
    <ligand>
        <name>NAD(+)</name>
        <dbReference type="ChEBI" id="CHEBI:57540"/>
    </ligand>
</feature>
<dbReference type="Pfam" id="PF02852">
    <property type="entry name" value="Pyr_redox_dim"/>
    <property type="match status" value="1"/>
</dbReference>
<evidence type="ECO:0000256" key="2">
    <source>
        <dbReference type="ARBA" id="ARBA00011738"/>
    </source>
</evidence>
<evidence type="ECO:0000256" key="6">
    <source>
        <dbReference type="ARBA" id="ARBA00023157"/>
    </source>
</evidence>
<evidence type="ECO:0000259" key="12">
    <source>
        <dbReference type="Pfam" id="PF02852"/>
    </source>
</evidence>
<dbReference type="FunFam" id="3.30.390.30:FF:000003">
    <property type="entry name" value="Glutathione reductase"/>
    <property type="match status" value="1"/>
</dbReference>
<comment type="similarity">
    <text evidence="1 11">Belongs to the class-I pyridine nucleotide-disulfide oxidoreductase family.</text>
</comment>
<dbReference type="SUPFAM" id="SSF55424">
    <property type="entry name" value="FAD/NAD-linked reductases, dimerisation (C-terminal) domain"/>
    <property type="match status" value="1"/>
</dbReference>
<dbReference type="SUPFAM" id="SSF51905">
    <property type="entry name" value="FAD/NAD(P)-binding domain"/>
    <property type="match status" value="1"/>
</dbReference>
<dbReference type="GO" id="GO:0034599">
    <property type="term" value="P:cellular response to oxidative stress"/>
    <property type="evidence" value="ECO:0007669"/>
    <property type="project" value="TreeGrafter"/>
</dbReference>
<feature type="domain" description="Pyridine nucleotide-disulphide oxidoreductase dimerisation" evidence="12">
    <location>
        <begin position="341"/>
        <end position="450"/>
    </location>
</feature>
<keyword evidence="9" id="KW-0547">Nucleotide-binding</keyword>
<evidence type="ECO:0000256" key="11">
    <source>
        <dbReference type="RuleBase" id="RU003691"/>
    </source>
</evidence>
<feature type="domain" description="FAD/NAD(P)-binding" evidence="13">
    <location>
        <begin position="7"/>
        <end position="320"/>
    </location>
</feature>
<evidence type="ECO:0000256" key="10">
    <source>
        <dbReference type="PIRSR" id="PIRSR000350-4"/>
    </source>
</evidence>
<dbReference type="EMBL" id="SRIO01000001">
    <property type="protein sequence ID" value="TFZ84015.1"/>
    <property type="molecule type" value="Genomic_DNA"/>
</dbReference>
<sequence length="451" mass="48069">MSETIDFDYLVLGGGSGGLATAKRAAELGARVALLEPAELGGTCVHRGCVPKKILWNAAEVAHHLHHAGEYGWSPPAATSFDWPGMAKKRVAYLERLGGIYARQLEQRGIVHVRAAGRLEGEGRVRAGEQLLRARHIVIATGGLPYRPNLPGAEWGLTSDDFFQLPALPARAAVVGAGYIAVELASVLAALGSEVQLLVRGNRLLKAFDARLGQQLTEAFVAQGITVQFDHAVKTVEKTADSQIVVTGADGRCEPFDALFWATGRVPNLLQLGLDTVGISPDPDGVLRVDAQARTPVEGLYAIGDVTGEPALTPVAIAAGRRLAERLFGHGNPPPIDPEMVPSVVFTHPPVASVGLSEMQARDRFGDAVRVYESAFVPLYHAMTEDKPRTVVKLVTTGDEERVVGLHMIGPGVDEALQGFSVAIRMGATKADFDHTIAIHPTTAEEVVTLR</sequence>
<name>A0A4Z0FDB0_9GAMM</name>
<feature type="binding site" evidence="9">
    <location>
        <position position="264"/>
    </location>
    <ligand>
        <name>NAD(+)</name>
        <dbReference type="ChEBI" id="CHEBI:57540"/>
    </ligand>
</feature>
<reference evidence="14 15" key="1">
    <citation type="journal article" date="2019" name="ISME J.">
        <title>Candidatus Macondimonas diazotrophica, a novel gammaproteobacterial genus dominating crude-oil-contaminated coastal sediments.</title>
        <authorList>
            <person name="Karthikeyan S."/>
            <person name="Konstantinidis K."/>
        </authorList>
    </citation>
    <scope>NUCLEOTIDE SEQUENCE [LARGE SCALE GENOMIC DNA]</scope>
    <source>
        <strain evidence="14 15">KTK01</strain>
    </source>
</reference>
<dbReference type="GO" id="GO:0005829">
    <property type="term" value="C:cytosol"/>
    <property type="evidence" value="ECO:0007669"/>
    <property type="project" value="TreeGrafter"/>
</dbReference>
<proteinExistence type="inferred from homology"/>
<dbReference type="PANTHER" id="PTHR42737">
    <property type="entry name" value="GLUTATHIONE REDUCTASE"/>
    <property type="match status" value="1"/>
</dbReference>
<feature type="binding site" evidence="9">
    <location>
        <position position="53"/>
    </location>
    <ligand>
        <name>FAD</name>
        <dbReference type="ChEBI" id="CHEBI:57692"/>
    </ligand>
</feature>
<dbReference type="FunFam" id="3.50.50.60:FF:000235">
    <property type="entry name" value="Glutathione reductase"/>
    <property type="match status" value="1"/>
</dbReference>
<dbReference type="NCBIfam" id="NF004776">
    <property type="entry name" value="PRK06116.1"/>
    <property type="match status" value="1"/>
</dbReference>
<dbReference type="GO" id="GO:0006749">
    <property type="term" value="P:glutathione metabolic process"/>
    <property type="evidence" value="ECO:0007669"/>
    <property type="project" value="TreeGrafter"/>
</dbReference>
<feature type="active site" description="Proton acceptor" evidence="8">
    <location>
        <position position="440"/>
    </location>
</feature>
<dbReference type="PRINTS" id="PR00411">
    <property type="entry name" value="PNDRDTASEI"/>
</dbReference>
<keyword evidence="15" id="KW-1185">Reference proteome</keyword>
<dbReference type="GO" id="GO:0045454">
    <property type="term" value="P:cell redox homeostasis"/>
    <property type="evidence" value="ECO:0007669"/>
    <property type="project" value="InterPro"/>
</dbReference>
<dbReference type="GO" id="GO:0004362">
    <property type="term" value="F:glutathione-disulfide reductase (NADPH) activity"/>
    <property type="evidence" value="ECO:0007669"/>
    <property type="project" value="UniProtKB-EC"/>
</dbReference>
<evidence type="ECO:0000259" key="13">
    <source>
        <dbReference type="Pfam" id="PF07992"/>
    </source>
</evidence>
<feature type="binding site" evidence="9">
    <location>
        <begin position="176"/>
        <end position="183"/>
    </location>
    <ligand>
        <name>NAD(+)</name>
        <dbReference type="ChEBI" id="CHEBI:57540"/>
    </ligand>
</feature>
<dbReference type="InterPro" id="IPR001100">
    <property type="entry name" value="Pyr_nuc-diS_OxRdtase"/>
</dbReference>
<organism evidence="14 15">
    <name type="scientific">Candidatus Macondimonas diazotrophica</name>
    <dbReference type="NCBI Taxonomy" id="2305248"/>
    <lineage>
        <taxon>Bacteria</taxon>
        <taxon>Pseudomonadati</taxon>
        <taxon>Pseudomonadota</taxon>
        <taxon>Gammaproteobacteria</taxon>
        <taxon>Chromatiales</taxon>
        <taxon>Ectothiorhodospiraceae</taxon>
        <taxon>Candidatus Macondimonas</taxon>
    </lineage>
</organism>
<dbReference type="InterPro" id="IPR036188">
    <property type="entry name" value="FAD/NAD-bd_sf"/>
</dbReference>
<dbReference type="EC" id="1.8.1.7" evidence="14"/>
<dbReference type="Gene3D" id="3.50.50.60">
    <property type="entry name" value="FAD/NAD(P)-binding domain"/>
    <property type="match status" value="2"/>
</dbReference>
<dbReference type="PANTHER" id="PTHR42737:SF2">
    <property type="entry name" value="GLUTATHIONE REDUCTASE"/>
    <property type="match status" value="1"/>
</dbReference>
<evidence type="ECO:0000256" key="5">
    <source>
        <dbReference type="ARBA" id="ARBA00023002"/>
    </source>
</evidence>
<dbReference type="InterPro" id="IPR046952">
    <property type="entry name" value="GSHR/TRXR-like"/>
</dbReference>
<keyword evidence="9" id="KW-0520">NAD</keyword>
<feature type="binding site" evidence="9">
    <location>
        <position position="117"/>
    </location>
    <ligand>
        <name>FAD</name>
        <dbReference type="ChEBI" id="CHEBI:57692"/>
    </ligand>
</feature>
<dbReference type="Gene3D" id="3.30.390.30">
    <property type="match status" value="1"/>
</dbReference>
<dbReference type="Pfam" id="PF07992">
    <property type="entry name" value="Pyr_redox_2"/>
    <property type="match status" value="1"/>
</dbReference>
<evidence type="ECO:0000256" key="9">
    <source>
        <dbReference type="PIRSR" id="PIRSR000350-3"/>
    </source>
</evidence>
<dbReference type="PIRSF" id="PIRSF000350">
    <property type="entry name" value="Mercury_reductase_MerA"/>
    <property type="match status" value="1"/>
</dbReference>
<dbReference type="PROSITE" id="PS00076">
    <property type="entry name" value="PYRIDINE_REDOX_1"/>
    <property type="match status" value="1"/>
</dbReference>
<protein>
    <submittedName>
        <fullName evidence="14">Glutathione-disulfide reductase</fullName>
        <ecNumber evidence="14">1.8.1.7</ecNumber>
    </submittedName>
</protein>
<dbReference type="AlphaFoldDB" id="A0A4Z0FDB0"/>
<dbReference type="Proteomes" id="UP000297890">
    <property type="component" value="Unassembled WGS sequence"/>
</dbReference>
<evidence type="ECO:0000313" key="14">
    <source>
        <dbReference type="EMBL" id="TFZ84015.1"/>
    </source>
</evidence>
<keyword evidence="7 11" id="KW-0676">Redox-active center</keyword>
<keyword evidence="6" id="KW-1015">Disulfide bond</keyword>
<keyword evidence="3 11" id="KW-0285">Flavoprotein</keyword>
<evidence type="ECO:0000256" key="4">
    <source>
        <dbReference type="ARBA" id="ARBA00022827"/>
    </source>
</evidence>
<dbReference type="OrthoDB" id="9800167at2"/>